<comment type="caution">
    <text evidence="1">The sequence shown here is derived from an EMBL/GenBank/DDBJ whole genome shotgun (WGS) entry which is preliminary data.</text>
</comment>
<name>A0AAV4DWE8_9GAST</name>
<protein>
    <submittedName>
        <fullName evidence="1">Uncharacterized protein</fullName>
    </submittedName>
</protein>
<sequence length="67" mass="7214">MPGEVIGESSLEEWLSVSLVKDIGEGGLEQWLFVSLVGDIGESGLEDWLLVSLVFQSANVNIPHQGC</sequence>
<dbReference type="EMBL" id="BLXT01008384">
    <property type="protein sequence ID" value="GFO48166.1"/>
    <property type="molecule type" value="Genomic_DNA"/>
</dbReference>
<gene>
    <name evidence="1" type="ORF">PoB_007467100</name>
</gene>
<organism evidence="1 2">
    <name type="scientific">Plakobranchus ocellatus</name>
    <dbReference type="NCBI Taxonomy" id="259542"/>
    <lineage>
        <taxon>Eukaryota</taxon>
        <taxon>Metazoa</taxon>
        <taxon>Spiralia</taxon>
        <taxon>Lophotrochozoa</taxon>
        <taxon>Mollusca</taxon>
        <taxon>Gastropoda</taxon>
        <taxon>Heterobranchia</taxon>
        <taxon>Euthyneura</taxon>
        <taxon>Panpulmonata</taxon>
        <taxon>Sacoglossa</taxon>
        <taxon>Placobranchoidea</taxon>
        <taxon>Plakobranchidae</taxon>
        <taxon>Plakobranchus</taxon>
    </lineage>
</organism>
<proteinExistence type="predicted"/>
<dbReference type="Proteomes" id="UP000735302">
    <property type="component" value="Unassembled WGS sequence"/>
</dbReference>
<evidence type="ECO:0000313" key="1">
    <source>
        <dbReference type="EMBL" id="GFO48166.1"/>
    </source>
</evidence>
<accession>A0AAV4DWE8</accession>
<reference evidence="1 2" key="1">
    <citation type="journal article" date="2021" name="Elife">
        <title>Chloroplast acquisition without the gene transfer in kleptoplastic sea slugs, Plakobranchus ocellatus.</title>
        <authorList>
            <person name="Maeda T."/>
            <person name="Takahashi S."/>
            <person name="Yoshida T."/>
            <person name="Shimamura S."/>
            <person name="Takaki Y."/>
            <person name="Nagai Y."/>
            <person name="Toyoda A."/>
            <person name="Suzuki Y."/>
            <person name="Arimoto A."/>
            <person name="Ishii H."/>
            <person name="Satoh N."/>
            <person name="Nishiyama T."/>
            <person name="Hasebe M."/>
            <person name="Maruyama T."/>
            <person name="Minagawa J."/>
            <person name="Obokata J."/>
            <person name="Shigenobu S."/>
        </authorList>
    </citation>
    <scope>NUCLEOTIDE SEQUENCE [LARGE SCALE GENOMIC DNA]</scope>
</reference>
<keyword evidence="2" id="KW-1185">Reference proteome</keyword>
<dbReference type="AlphaFoldDB" id="A0AAV4DWE8"/>
<evidence type="ECO:0000313" key="2">
    <source>
        <dbReference type="Proteomes" id="UP000735302"/>
    </source>
</evidence>